<organism evidence="1">
    <name type="scientific">Anopheles braziliensis</name>
    <dbReference type="NCBI Taxonomy" id="58242"/>
    <lineage>
        <taxon>Eukaryota</taxon>
        <taxon>Metazoa</taxon>
        <taxon>Ecdysozoa</taxon>
        <taxon>Arthropoda</taxon>
        <taxon>Hexapoda</taxon>
        <taxon>Insecta</taxon>
        <taxon>Pterygota</taxon>
        <taxon>Neoptera</taxon>
        <taxon>Endopterygota</taxon>
        <taxon>Diptera</taxon>
        <taxon>Nematocera</taxon>
        <taxon>Culicoidea</taxon>
        <taxon>Culicidae</taxon>
        <taxon>Anophelinae</taxon>
        <taxon>Anopheles</taxon>
    </lineage>
</organism>
<dbReference type="EMBL" id="GGFM01012184">
    <property type="protein sequence ID" value="MBW32935.1"/>
    <property type="molecule type" value="Transcribed_RNA"/>
</dbReference>
<proteinExistence type="predicted"/>
<accession>A0A2M3ZWR5</accession>
<dbReference type="AlphaFoldDB" id="A0A2M3ZWR5"/>
<reference evidence="1" key="1">
    <citation type="submission" date="2018-01" db="EMBL/GenBank/DDBJ databases">
        <title>An insight into the sialome of Amazonian anophelines.</title>
        <authorList>
            <person name="Ribeiro J.M."/>
            <person name="Scarpassa V."/>
            <person name="Calvo E."/>
        </authorList>
    </citation>
    <scope>NUCLEOTIDE SEQUENCE</scope>
    <source>
        <tissue evidence="1">Salivary glands</tissue>
    </source>
</reference>
<name>A0A2M3ZWR5_9DIPT</name>
<sequence length="74" mass="7955">MPPQTPGKEQNGVCVCLYLCAFLLLLCDLRPLLCISLSVGRSLSSPAVKPRGPQKTKEISLSGTRALANINNRC</sequence>
<evidence type="ECO:0000313" key="1">
    <source>
        <dbReference type="EMBL" id="MBW32935.1"/>
    </source>
</evidence>
<protein>
    <submittedName>
        <fullName evidence="1">Putative secreted peptide</fullName>
    </submittedName>
</protein>